<feature type="transmembrane region" description="Helical" evidence="6">
    <location>
        <begin position="487"/>
        <end position="504"/>
    </location>
</feature>
<proteinExistence type="predicted"/>
<dbReference type="GO" id="GO:0016755">
    <property type="term" value="F:aminoacyltransferase activity"/>
    <property type="evidence" value="ECO:0007669"/>
    <property type="project" value="TreeGrafter"/>
</dbReference>
<feature type="transmembrane region" description="Helical" evidence="6">
    <location>
        <begin position="127"/>
        <end position="149"/>
    </location>
</feature>
<feature type="transmembrane region" description="Helical" evidence="6">
    <location>
        <begin position="164"/>
        <end position="185"/>
    </location>
</feature>
<feature type="transmembrane region" description="Helical" evidence="6">
    <location>
        <begin position="86"/>
        <end position="106"/>
    </location>
</feature>
<name>A0A3A4P195_ABYX5</name>
<protein>
    <submittedName>
        <fullName evidence="7">Lysylphosphatidylglycerol synthetase family protein</fullName>
    </submittedName>
</protein>
<keyword evidence="3 6" id="KW-0812">Transmembrane</keyword>
<evidence type="ECO:0000256" key="6">
    <source>
        <dbReference type="SAM" id="Phobius"/>
    </source>
</evidence>
<evidence type="ECO:0000256" key="1">
    <source>
        <dbReference type="ARBA" id="ARBA00004651"/>
    </source>
</evidence>
<evidence type="ECO:0000256" key="2">
    <source>
        <dbReference type="ARBA" id="ARBA00022475"/>
    </source>
</evidence>
<dbReference type="Proteomes" id="UP000265882">
    <property type="component" value="Unassembled WGS sequence"/>
</dbReference>
<feature type="transmembrane region" description="Helical" evidence="6">
    <location>
        <begin position="434"/>
        <end position="452"/>
    </location>
</feature>
<evidence type="ECO:0000313" key="7">
    <source>
        <dbReference type="EMBL" id="RJP24909.1"/>
    </source>
</evidence>
<evidence type="ECO:0000256" key="3">
    <source>
        <dbReference type="ARBA" id="ARBA00022692"/>
    </source>
</evidence>
<keyword evidence="2" id="KW-1003">Cell membrane</keyword>
<comment type="subcellular location">
    <subcellularLocation>
        <location evidence="1">Cell membrane</location>
        <topology evidence="1">Multi-pass membrane protein</topology>
    </subcellularLocation>
</comment>
<dbReference type="EMBL" id="QZKU01000028">
    <property type="protein sequence ID" value="RJP24909.1"/>
    <property type="molecule type" value="Genomic_DNA"/>
</dbReference>
<dbReference type="PANTHER" id="PTHR34697:SF2">
    <property type="entry name" value="PHOSPHATIDYLGLYCEROL LYSYLTRANSFERASE"/>
    <property type="match status" value="1"/>
</dbReference>
<sequence>MSVQKNILRGAGAIASLVIFAAAVSVLRHELASYSLMEIINNLAAFPVARILSALGVAVLSVGGVMAYDFLALRYLERSVSRLKTLMASFLAFAMSNNLGCSFIAGNSMRYRLYSGWGLSTIEIAKIAFFCLVSSALGLFALAGLILLINPEILASLVPFPFQYLRPLGMVLILLPVTYVALSGGRKRCFSIFGRELDLPPLRLSVAQLLFSLLNWSTAAAILYLLLPRAEGLTFFAFLAIFVVSQEAGLLSQVPGGLGVFESIMLVFLSPFLEGSTVAEALVIYRIIYYVLPLSLGVAVLATQEVYRKREQIRWIQHTASTKLLKGCAVAAGRLQGARLPIPSPSGIPAPVRPFVLRDVLSTSLTRRYASNILLIVFGGFLLFFSAVPTLEGPLGVLHSNIPLPLLSVSQFMLGLVSIGLLLLAFGMNKRQDAAYVVTLALLATALAFSLFSGEHAGRAVAVSIAMGMVLPSRRHFHKQTSFGSRTLSWGPCVAVFAVFICSFI</sequence>
<organism evidence="7 8">
    <name type="scientific">Abyssobacteria bacterium (strain SURF_5)</name>
    <dbReference type="NCBI Taxonomy" id="2093360"/>
    <lineage>
        <taxon>Bacteria</taxon>
        <taxon>Pseudomonadati</taxon>
        <taxon>Candidatus Hydrogenedentota</taxon>
        <taxon>Candidatus Abyssobacteria</taxon>
    </lineage>
</organism>
<feature type="transmembrane region" description="Helical" evidence="6">
    <location>
        <begin position="369"/>
        <end position="388"/>
    </location>
</feature>
<evidence type="ECO:0000256" key="5">
    <source>
        <dbReference type="ARBA" id="ARBA00023136"/>
    </source>
</evidence>
<comment type="caution">
    <text evidence="7">The sequence shown here is derived from an EMBL/GenBank/DDBJ whole genome shotgun (WGS) entry which is preliminary data.</text>
</comment>
<feature type="transmembrane region" description="Helical" evidence="6">
    <location>
        <begin position="6"/>
        <end position="27"/>
    </location>
</feature>
<keyword evidence="4 6" id="KW-1133">Transmembrane helix</keyword>
<gene>
    <name evidence="7" type="ORF">C4520_03175</name>
</gene>
<dbReference type="GO" id="GO:0055091">
    <property type="term" value="P:phospholipid homeostasis"/>
    <property type="evidence" value="ECO:0007669"/>
    <property type="project" value="TreeGrafter"/>
</dbReference>
<dbReference type="AlphaFoldDB" id="A0A3A4P195"/>
<dbReference type="GO" id="GO:0005886">
    <property type="term" value="C:plasma membrane"/>
    <property type="evidence" value="ECO:0007669"/>
    <property type="project" value="UniProtKB-SubCell"/>
</dbReference>
<feature type="transmembrane region" description="Helical" evidence="6">
    <location>
        <begin position="39"/>
        <end position="66"/>
    </location>
</feature>
<feature type="transmembrane region" description="Helical" evidence="6">
    <location>
        <begin position="408"/>
        <end position="427"/>
    </location>
</feature>
<dbReference type="InterPro" id="IPR051211">
    <property type="entry name" value="PG_lysyltransferase"/>
</dbReference>
<evidence type="ECO:0000313" key="8">
    <source>
        <dbReference type="Proteomes" id="UP000265882"/>
    </source>
</evidence>
<evidence type="ECO:0000256" key="4">
    <source>
        <dbReference type="ARBA" id="ARBA00022989"/>
    </source>
</evidence>
<dbReference type="PANTHER" id="PTHR34697">
    <property type="entry name" value="PHOSPHATIDYLGLYCEROL LYSYLTRANSFERASE"/>
    <property type="match status" value="1"/>
</dbReference>
<accession>A0A3A4P195</accession>
<feature type="transmembrane region" description="Helical" evidence="6">
    <location>
        <begin position="287"/>
        <end position="307"/>
    </location>
</feature>
<reference evidence="7 8" key="1">
    <citation type="journal article" date="2017" name="ISME J.">
        <title>Energy and carbon metabolisms in a deep terrestrial subsurface fluid microbial community.</title>
        <authorList>
            <person name="Momper L."/>
            <person name="Jungbluth S.P."/>
            <person name="Lee M.D."/>
            <person name="Amend J.P."/>
        </authorList>
    </citation>
    <scope>NUCLEOTIDE SEQUENCE [LARGE SCALE GENOMIC DNA]</scope>
    <source>
        <strain evidence="7">SURF_5</strain>
    </source>
</reference>
<keyword evidence="5 6" id="KW-0472">Membrane</keyword>
<feature type="transmembrane region" description="Helical" evidence="6">
    <location>
        <begin position="206"/>
        <end position="227"/>
    </location>
</feature>